<accession>A0ABN0Z997</accession>
<dbReference type="EMBL" id="BAAADM010000041">
    <property type="protein sequence ID" value="GAA0439907.1"/>
    <property type="molecule type" value="Genomic_DNA"/>
</dbReference>
<protein>
    <recommendedName>
        <fullName evidence="3">DUF2007 domain-containing protein</fullName>
    </recommendedName>
</protein>
<dbReference type="Proteomes" id="UP001501459">
    <property type="component" value="Unassembled WGS sequence"/>
</dbReference>
<name>A0ABN0Z997_9BACI</name>
<comment type="caution">
    <text evidence="1">The sequence shown here is derived from an EMBL/GenBank/DDBJ whole genome shotgun (WGS) entry which is preliminary data.</text>
</comment>
<sequence>MFEIILITSVLTLIILFSDTNRYETVYSGTESSLSEANDYYWLLKNYNIPVRLQIPYNWENFYRFGYKESPVYIKVSQKKLEKARHVMMHYRVEKSKMERNIKAEKNK</sequence>
<evidence type="ECO:0000313" key="2">
    <source>
        <dbReference type="Proteomes" id="UP001501459"/>
    </source>
</evidence>
<gene>
    <name evidence="1" type="ORF">GCM10008983_16050</name>
</gene>
<evidence type="ECO:0008006" key="3">
    <source>
        <dbReference type="Google" id="ProtNLM"/>
    </source>
</evidence>
<proteinExistence type="predicted"/>
<reference evidence="1 2" key="1">
    <citation type="journal article" date="2019" name="Int. J. Syst. Evol. Microbiol.">
        <title>The Global Catalogue of Microorganisms (GCM) 10K type strain sequencing project: providing services to taxonomists for standard genome sequencing and annotation.</title>
        <authorList>
            <consortium name="The Broad Institute Genomics Platform"/>
            <consortium name="The Broad Institute Genome Sequencing Center for Infectious Disease"/>
            <person name="Wu L."/>
            <person name="Ma J."/>
        </authorList>
    </citation>
    <scope>NUCLEOTIDE SEQUENCE [LARGE SCALE GENOMIC DNA]</scope>
    <source>
        <strain evidence="1 2">JCM 12149</strain>
    </source>
</reference>
<dbReference type="RefSeq" id="WP_343752320.1">
    <property type="nucleotide sequence ID" value="NZ_BAAADM010000041.1"/>
</dbReference>
<evidence type="ECO:0000313" key="1">
    <source>
        <dbReference type="EMBL" id="GAA0439907.1"/>
    </source>
</evidence>
<organism evidence="1 2">
    <name type="scientific">Lentibacillus halophilus</name>
    <dbReference type="NCBI Taxonomy" id="295065"/>
    <lineage>
        <taxon>Bacteria</taxon>
        <taxon>Bacillati</taxon>
        <taxon>Bacillota</taxon>
        <taxon>Bacilli</taxon>
        <taxon>Bacillales</taxon>
        <taxon>Bacillaceae</taxon>
        <taxon>Lentibacillus</taxon>
    </lineage>
</organism>
<keyword evidence="2" id="KW-1185">Reference proteome</keyword>